<dbReference type="InterPro" id="IPR036388">
    <property type="entry name" value="WH-like_DNA-bd_sf"/>
</dbReference>
<feature type="domain" description="HTH iclR-type" evidence="4">
    <location>
        <begin position="9"/>
        <end position="70"/>
    </location>
</feature>
<dbReference type="EMBL" id="ADCP02000002">
    <property type="protein sequence ID" value="EFV45695.1"/>
    <property type="molecule type" value="Genomic_DNA"/>
</dbReference>
<dbReference type="Gene3D" id="1.10.10.10">
    <property type="entry name" value="Winged helix-like DNA-binding domain superfamily/Winged helix DNA-binding domain"/>
    <property type="match status" value="1"/>
</dbReference>
<dbReference type="STRING" id="563192.HMPREF0179_00469"/>
<proteinExistence type="predicted"/>
<reference evidence="6 7" key="2">
    <citation type="submission" date="2013-04" db="EMBL/GenBank/DDBJ databases">
        <title>The Genome Sequence of Bilophila wadsworthia 3_1_6.</title>
        <authorList>
            <consortium name="The Broad Institute Genomics Platform"/>
            <person name="Earl A."/>
            <person name="Ward D."/>
            <person name="Feldgarden M."/>
            <person name="Gevers D."/>
            <person name="Sibley C."/>
            <person name="Strauss J."/>
            <person name="Allen-Vercoe E."/>
            <person name="Walker B."/>
            <person name="Young S."/>
            <person name="Zeng Q."/>
            <person name="Gargeya S."/>
            <person name="Fitzgerald M."/>
            <person name="Haas B."/>
            <person name="Abouelleil A."/>
            <person name="Allen A.W."/>
            <person name="Alvarado L."/>
            <person name="Arachchi H.M."/>
            <person name="Berlin A.M."/>
            <person name="Chapman S.B."/>
            <person name="Gainer-Dewar J."/>
            <person name="Goldberg J."/>
            <person name="Griggs A."/>
            <person name="Gujja S."/>
            <person name="Hansen M."/>
            <person name="Howarth C."/>
            <person name="Imamovic A."/>
            <person name="Ireland A."/>
            <person name="Larimer J."/>
            <person name="McCowan C."/>
            <person name="Murphy C."/>
            <person name="Pearson M."/>
            <person name="Poon T.W."/>
            <person name="Priest M."/>
            <person name="Roberts A."/>
            <person name="Saif S."/>
            <person name="Shea T."/>
            <person name="Sisk P."/>
            <person name="Sykes S."/>
            <person name="Wortman J."/>
            <person name="Nusbaum C."/>
            <person name="Birren B."/>
        </authorList>
    </citation>
    <scope>NUCLEOTIDE SEQUENCE [LARGE SCALE GENOMIC DNA]</scope>
    <source>
        <strain evidence="6 7">3_1_6</strain>
    </source>
</reference>
<sequence>MKPSNPSRVLTLERGLQILEYIVERRNVTVTNVATAFGIQKSASHRFLNTLKYMGYVEQTPQSDYALTGRLRYLAEGVVPRIEVRNFARPYLEELSKAAEQPSNLGHWDGREITYLAQRLFNSALEGYAAGNRIPAYCSAMGKAVLAFSPREEVEAYVARTQFTRFTEKTICDRAMFLKELEAIRERGYAVMNEEMAAHLVGVAAPVFNKEGYPRYAVSVAGLCFRPVEAFVAEVCDDVVQTAREISEFLAHARTMEDK</sequence>
<evidence type="ECO:0000313" key="7">
    <source>
        <dbReference type="Proteomes" id="UP000006034"/>
    </source>
</evidence>
<dbReference type="SUPFAM" id="SSF55781">
    <property type="entry name" value="GAF domain-like"/>
    <property type="match status" value="1"/>
</dbReference>
<evidence type="ECO:0000259" key="4">
    <source>
        <dbReference type="PROSITE" id="PS51077"/>
    </source>
</evidence>
<dbReference type="GO" id="GO:0003677">
    <property type="term" value="F:DNA binding"/>
    <property type="evidence" value="ECO:0007669"/>
    <property type="project" value="UniProtKB-KW"/>
</dbReference>
<keyword evidence="3" id="KW-0804">Transcription</keyword>
<dbReference type="HOGENOM" id="CLU_062618_5_5_7"/>
<protein>
    <recommendedName>
        <fullName evidence="8">IclR family transcriptional regulator, acetate operon repressor</fullName>
    </recommendedName>
</protein>
<dbReference type="PROSITE" id="PS51078">
    <property type="entry name" value="ICLR_ED"/>
    <property type="match status" value="1"/>
</dbReference>
<comment type="caution">
    <text evidence="6">The sequence shown here is derived from an EMBL/GenBank/DDBJ whole genome shotgun (WGS) entry which is preliminary data.</text>
</comment>
<dbReference type="eggNOG" id="COG1414">
    <property type="taxonomic scope" value="Bacteria"/>
</dbReference>
<dbReference type="InterPro" id="IPR050707">
    <property type="entry name" value="HTH_MetabolicPath_Reg"/>
</dbReference>
<keyword evidence="7" id="KW-1185">Reference proteome</keyword>
<dbReference type="AlphaFoldDB" id="E5Y2V5"/>
<dbReference type="PROSITE" id="PS51077">
    <property type="entry name" value="HTH_ICLR"/>
    <property type="match status" value="1"/>
</dbReference>
<gene>
    <name evidence="6" type="ORF">HMPREF0179_00469</name>
</gene>
<evidence type="ECO:0008006" key="8">
    <source>
        <dbReference type="Google" id="ProtNLM"/>
    </source>
</evidence>
<dbReference type="GeneID" id="78086759"/>
<dbReference type="SUPFAM" id="SSF46785">
    <property type="entry name" value="Winged helix' DNA-binding domain"/>
    <property type="match status" value="1"/>
</dbReference>
<dbReference type="Gene3D" id="3.30.450.40">
    <property type="match status" value="1"/>
</dbReference>
<evidence type="ECO:0000256" key="2">
    <source>
        <dbReference type="ARBA" id="ARBA00023125"/>
    </source>
</evidence>
<organism evidence="6 7">
    <name type="scientific">Bilophila wadsworthia (strain 3_1_6)</name>
    <dbReference type="NCBI Taxonomy" id="563192"/>
    <lineage>
        <taxon>Bacteria</taxon>
        <taxon>Pseudomonadati</taxon>
        <taxon>Thermodesulfobacteriota</taxon>
        <taxon>Desulfovibrionia</taxon>
        <taxon>Desulfovibrionales</taxon>
        <taxon>Desulfovibrionaceae</taxon>
        <taxon>Bilophila</taxon>
    </lineage>
</organism>
<dbReference type="PANTHER" id="PTHR30136">
    <property type="entry name" value="HELIX-TURN-HELIX TRANSCRIPTIONAL REGULATOR, ICLR FAMILY"/>
    <property type="match status" value="1"/>
</dbReference>
<dbReference type="InterPro" id="IPR036390">
    <property type="entry name" value="WH_DNA-bd_sf"/>
</dbReference>
<dbReference type="InterPro" id="IPR005471">
    <property type="entry name" value="Tscrpt_reg_IclR_N"/>
</dbReference>
<feature type="domain" description="IclR-ED" evidence="5">
    <location>
        <begin position="70"/>
        <end position="252"/>
    </location>
</feature>
<dbReference type="PANTHER" id="PTHR30136:SF24">
    <property type="entry name" value="HTH-TYPE TRANSCRIPTIONAL REPRESSOR ALLR"/>
    <property type="match status" value="1"/>
</dbReference>
<evidence type="ECO:0000313" key="6">
    <source>
        <dbReference type="EMBL" id="EFV45695.1"/>
    </source>
</evidence>
<dbReference type="Pfam" id="PF01614">
    <property type="entry name" value="IclR_C"/>
    <property type="match status" value="1"/>
</dbReference>
<dbReference type="Pfam" id="PF09339">
    <property type="entry name" value="HTH_IclR"/>
    <property type="match status" value="1"/>
</dbReference>
<dbReference type="OrthoDB" id="5416964at2"/>
<evidence type="ECO:0000259" key="5">
    <source>
        <dbReference type="PROSITE" id="PS51078"/>
    </source>
</evidence>
<name>E5Y2V5_BILW3</name>
<dbReference type="InterPro" id="IPR029016">
    <property type="entry name" value="GAF-like_dom_sf"/>
</dbReference>
<evidence type="ECO:0000256" key="3">
    <source>
        <dbReference type="ARBA" id="ARBA00023163"/>
    </source>
</evidence>
<keyword evidence="1" id="KW-0805">Transcription regulation</keyword>
<dbReference type="SMART" id="SM00346">
    <property type="entry name" value="HTH_ICLR"/>
    <property type="match status" value="1"/>
</dbReference>
<reference evidence="6 7" key="1">
    <citation type="submission" date="2010-10" db="EMBL/GenBank/DDBJ databases">
        <authorList>
            <consortium name="The Broad Institute Genome Sequencing Platform"/>
            <person name="Ward D."/>
            <person name="Earl A."/>
            <person name="Feldgarden M."/>
            <person name="Young S.K."/>
            <person name="Gargeya S."/>
            <person name="Zeng Q."/>
            <person name="Alvarado L."/>
            <person name="Berlin A."/>
            <person name="Bochicchio J."/>
            <person name="Chapman S.B."/>
            <person name="Chen Z."/>
            <person name="Freedman E."/>
            <person name="Gellesch M."/>
            <person name="Goldberg J."/>
            <person name="Griggs A."/>
            <person name="Gujja S."/>
            <person name="Heilman E."/>
            <person name="Heiman D."/>
            <person name="Howarth C."/>
            <person name="Mehta T."/>
            <person name="Neiman D."/>
            <person name="Pearson M."/>
            <person name="Roberts A."/>
            <person name="Saif S."/>
            <person name="Shea T."/>
            <person name="Shenoy N."/>
            <person name="Sisk P."/>
            <person name="Stolte C."/>
            <person name="Sykes S."/>
            <person name="White J."/>
            <person name="Yandava C."/>
            <person name="Allen-Vercoe E."/>
            <person name="Sibley C."/>
            <person name="Ambrose C.E."/>
            <person name="Strauss J."/>
            <person name="Daigneault M."/>
            <person name="Haas B."/>
            <person name="Nusbaum C."/>
            <person name="Birren B."/>
        </authorList>
    </citation>
    <scope>NUCLEOTIDE SEQUENCE [LARGE SCALE GENOMIC DNA]</scope>
    <source>
        <strain evidence="6 7">3_1_6</strain>
    </source>
</reference>
<keyword evidence="2" id="KW-0238">DNA-binding</keyword>
<evidence type="ECO:0000256" key="1">
    <source>
        <dbReference type="ARBA" id="ARBA00023015"/>
    </source>
</evidence>
<dbReference type="RefSeq" id="WP_005024655.1">
    <property type="nucleotide sequence ID" value="NZ_KE150239.1"/>
</dbReference>
<dbReference type="Proteomes" id="UP000006034">
    <property type="component" value="Unassembled WGS sequence"/>
</dbReference>
<dbReference type="InterPro" id="IPR014757">
    <property type="entry name" value="Tscrpt_reg_IclR_C"/>
</dbReference>
<accession>E5Y2V5</accession>
<dbReference type="GO" id="GO:0003700">
    <property type="term" value="F:DNA-binding transcription factor activity"/>
    <property type="evidence" value="ECO:0007669"/>
    <property type="project" value="TreeGrafter"/>
</dbReference>
<dbReference type="GO" id="GO:0045892">
    <property type="term" value="P:negative regulation of DNA-templated transcription"/>
    <property type="evidence" value="ECO:0007669"/>
    <property type="project" value="TreeGrafter"/>
</dbReference>